<proteinExistence type="predicted"/>
<organism evidence="2 3">
    <name type="scientific">Armillaria ostoyae</name>
    <name type="common">Armillaria root rot fungus</name>
    <dbReference type="NCBI Taxonomy" id="47428"/>
    <lineage>
        <taxon>Eukaryota</taxon>
        <taxon>Fungi</taxon>
        <taxon>Dikarya</taxon>
        <taxon>Basidiomycota</taxon>
        <taxon>Agaricomycotina</taxon>
        <taxon>Agaricomycetes</taxon>
        <taxon>Agaricomycetidae</taxon>
        <taxon>Agaricales</taxon>
        <taxon>Marasmiineae</taxon>
        <taxon>Physalacriaceae</taxon>
        <taxon>Armillaria</taxon>
    </lineage>
</organism>
<gene>
    <name evidence="2" type="ORF">ARMOST_22214</name>
</gene>
<dbReference type="AlphaFoldDB" id="A0A284SC85"/>
<sequence>MHSNIPCVLVSPALNVSSTTSKPVLESQNRYATLAVEECTDNDTDTSLKGSNDGSPARAQAKAVDPAGHRAESPTDAPDFGANRHTSSLHGETQPAKVLDDKSPTIVTFTSTTSSTRSGGAGDPGFALTSEEAAS</sequence>
<evidence type="ECO:0000313" key="3">
    <source>
        <dbReference type="Proteomes" id="UP000219338"/>
    </source>
</evidence>
<dbReference type="EMBL" id="FUEG01000064">
    <property type="protein sequence ID" value="SJL18617.1"/>
    <property type="molecule type" value="Genomic_DNA"/>
</dbReference>
<name>A0A284SC85_ARMOS</name>
<feature type="compositionally biased region" description="Low complexity" evidence="1">
    <location>
        <begin position="104"/>
        <end position="118"/>
    </location>
</feature>
<accession>A0A284SC85</accession>
<feature type="compositionally biased region" description="Polar residues" evidence="1">
    <location>
        <begin position="45"/>
        <end position="54"/>
    </location>
</feature>
<reference evidence="3" key="1">
    <citation type="journal article" date="2017" name="Nat. Ecol. Evol.">
        <title>Genome expansion and lineage-specific genetic innovations in the forest pathogenic fungi Armillaria.</title>
        <authorList>
            <person name="Sipos G."/>
            <person name="Prasanna A.N."/>
            <person name="Walter M.C."/>
            <person name="O'Connor E."/>
            <person name="Balint B."/>
            <person name="Krizsan K."/>
            <person name="Kiss B."/>
            <person name="Hess J."/>
            <person name="Varga T."/>
            <person name="Slot J."/>
            <person name="Riley R."/>
            <person name="Boka B."/>
            <person name="Rigling D."/>
            <person name="Barry K."/>
            <person name="Lee J."/>
            <person name="Mihaltcheva S."/>
            <person name="LaButti K."/>
            <person name="Lipzen A."/>
            <person name="Waldron R."/>
            <person name="Moloney N.M."/>
            <person name="Sperisen C."/>
            <person name="Kredics L."/>
            <person name="Vagvoelgyi C."/>
            <person name="Patrignani A."/>
            <person name="Fitzpatrick D."/>
            <person name="Nagy I."/>
            <person name="Doyle S."/>
            <person name="Anderson J.B."/>
            <person name="Grigoriev I.V."/>
            <person name="Gueldener U."/>
            <person name="Muensterkoetter M."/>
            <person name="Nagy L.G."/>
        </authorList>
    </citation>
    <scope>NUCLEOTIDE SEQUENCE [LARGE SCALE GENOMIC DNA]</scope>
    <source>
        <strain evidence="3">C18/9</strain>
    </source>
</reference>
<keyword evidence="3" id="KW-1185">Reference proteome</keyword>
<protein>
    <submittedName>
        <fullName evidence="2">Uncharacterized protein</fullName>
    </submittedName>
</protein>
<dbReference type="Proteomes" id="UP000219338">
    <property type="component" value="Unassembled WGS sequence"/>
</dbReference>
<feature type="region of interest" description="Disordered" evidence="1">
    <location>
        <begin position="38"/>
        <end position="135"/>
    </location>
</feature>
<evidence type="ECO:0000256" key="1">
    <source>
        <dbReference type="SAM" id="MobiDB-lite"/>
    </source>
</evidence>
<evidence type="ECO:0000313" key="2">
    <source>
        <dbReference type="EMBL" id="SJL18617.1"/>
    </source>
</evidence>